<sequence>MNETAVKSSTTPTTTNTTTTTNNNNNNNSNSDNNTTTSTITIASIKNELDAAVKTFEQHIRRAVVKVDKYLRKGAPADTTSVETKLEDFKQSVVLFNSGCKSILLVAKQTIQKLDQCGSNPNADNNTVLQLQKDQQELQQLKEELQQIQEERQLQKEKQEMAEALAAKSNALLEETEALVTEKENKMMELQKHVEELQQTLETVKKEHEQQQRETIAELKEKKEAWAQLNIEKESHQEELDTAQTQIQYLEERLSTLEKSRTREFALLERMSRDHERDITVWQSKCTQALQELERVQAEKKEMISRFVDENLRAQVQDLQRECNRLREVNAELRCESINMKSTVIKENEEKEKENGNGDVIVSSLDPVMSISVVNKKKKMIVNPAIVSLSAEKKELSDQLSAVFEEKLSIEKELFLLRQRLAFMEQHHCKCATLQITSSFPIKEEEKDGKRGVIDGIKREISMEIHNNNNNNNNNNIVGIPPVPIKKCDVAIQYDTPNNNVNNNNNNNNNNNDGIHSHQSNERVLELEACVRRLEEQLIDVVTTATTAIEEERLAASHQYQQELSIHEGIYQSKLNAIRTEAAQHAREAQQTLESHYKNQLQHANECIRTREDRALLAEKKVLAMQIDNEQLRVRVKVLERALEDMQQTQVKPISQHVVIPTVQSSARDLNHSERNSHLDKRRMSQQQQQEEKEKEEEEEQDLLRVHSVVSCSRSSGGTSVKSRVEVLTRLDDVIKQVHERLTALDNEVAGITEAYEMEYWERMRGVEHLRALLTTGDNNNNNNNNNNHKDEDNDNDNSDSAAASVSALLEAQRVARRDITLYYKAAEEKREELVGVLEKAINRRLKLIQE</sequence>
<feature type="region of interest" description="Disordered" evidence="2">
    <location>
        <begin position="499"/>
        <end position="520"/>
    </location>
</feature>
<dbReference type="AlphaFoldDB" id="A0A1X0NW50"/>
<feature type="compositionally biased region" description="Low complexity" evidence="2">
    <location>
        <begin position="8"/>
        <end position="35"/>
    </location>
</feature>
<dbReference type="RefSeq" id="XP_028882779.1">
    <property type="nucleotide sequence ID" value="XM_029025796.1"/>
</dbReference>
<keyword evidence="4" id="KW-1185">Reference proteome</keyword>
<feature type="region of interest" description="Disordered" evidence="2">
    <location>
        <begin position="662"/>
        <end position="702"/>
    </location>
</feature>
<gene>
    <name evidence="3" type="ORF">TM35_000151440</name>
</gene>
<organism evidence="3 4">
    <name type="scientific">Trypanosoma theileri</name>
    <dbReference type="NCBI Taxonomy" id="67003"/>
    <lineage>
        <taxon>Eukaryota</taxon>
        <taxon>Discoba</taxon>
        <taxon>Euglenozoa</taxon>
        <taxon>Kinetoplastea</taxon>
        <taxon>Metakinetoplastina</taxon>
        <taxon>Trypanosomatida</taxon>
        <taxon>Trypanosomatidae</taxon>
        <taxon>Trypanosoma</taxon>
    </lineage>
</organism>
<dbReference type="Proteomes" id="UP000192257">
    <property type="component" value="Unassembled WGS sequence"/>
</dbReference>
<name>A0A1X0NW50_9TRYP</name>
<proteinExistence type="predicted"/>
<accession>A0A1X0NW50</accession>
<feature type="compositionally biased region" description="Basic and acidic residues" evidence="2">
    <location>
        <begin position="669"/>
        <end position="683"/>
    </location>
</feature>
<dbReference type="OrthoDB" id="246786at2759"/>
<dbReference type="PANTHER" id="PTHR20916:SF26">
    <property type="entry name" value="CYSTEINE-RICH PROTEIN 2-BINDING PROTEIN"/>
    <property type="match status" value="1"/>
</dbReference>
<feature type="coiled-coil region" evidence="1">
    <location>
        <begin position="124"/>
        <end position="336"/>
    </location>
</feature>
<feature type="compositionally biased region" description="Low complexity" evidence="2">
    <location>
        <begin position="499"/>
        <end position="512"/>
    </location>
</feature>
<evidence type="ECO:0000256" key="2">
    <source>
        <dbReference type="SAM" id="MobiDB-lite"/>
    </source>
</evidence>
<dbReference type="VEuPathDB" id="TriTrypDB:TM35_000151440"/>
<reference evidence="3 4" key="1">
    <citation type="submission" date="2017-03" db="EMBL/GenBank/DDBJ databases">
        <title>An alternative strategy for trypanosome survival in the mammalian bloodstream revealed through genome and transcriptome analysis of the ubiquitous bovine parasite Trypanosoma (Megatrypanum) theileri.</title>
        <authorList>
            <person name="Kelly S."/>
            <person name="Ivens A."/>
            <person name="Mott A."/>
            <person name="O'Neill E."/>
            <person name="Emms D."/>
            <person name="Macleod O."/>
            <person name="Voorheis P."/>
            <person name="Matthews J."/>
            <person name="Matthews K."/>
            <person name="Carrington M."/>
        </authorList>
    </citation>
    <scope>NUCLEOTIDE SEQUENCE [LARGE SCALE GENOMIC DNA]</scope>
    <source>
        <strain evidence="3">Edinburgh</strain>
    </source>
</reference>
<protein>
    <submittedName>
        <fullName evidence="3">Uncharacterized protein</fullName>
    </submittedName>
</protein>
<dbReference type="PANTHER" id="PTHR20916">
    <property type="entry name" value="CYSTEINE AND GLYCINE-RICH PROTEIN 2 BINDING PROTEIN"/>
    <property type="match status" value="1"/>
</dbReference>
<dbReference type="GO" id="GO:0004402">
    <property type="term" value="F:histone acetyltransferase activity"/>
    <property type="evidence" value="ECO:0007669"/>
    <property type="project" value="TreeGrafter"/>
</dbReference>
<evidence type="ECO:0000313" key="3">
    <source>
        <dbReference type="EMBL" id="ORC88713.1"/>
    </source>
</evidence>
<dbReference type="STRING" id="67003.A0A1X0NW50"/>
<comment type="caution">
    <text evidence="3">The sequence shown here is derived from an EMBL/GenBank/DDBJ whole genome shotgun (WGS) entry which is preliminary data.</text>
</comment>
<feature type="region of interest" description="Disordered" evidence="2">
    <location>
        <begin position="775"/>
        <end position="804"/>
    </location>
</feature>
<evidence type="ECO:0000256" key="1">
    <source>
        <dbReference type="SAM" id="Coils"/>
    </source>
</evidence>
<keyword evidence="1" id="KW-0175">Coiled coil</keyword>
<dbReference type="GeneID" id="39985576"/>
<dbReference type="EMBL" id="NBCO01000015">
    <property type="protein sequence ID" value="ORC88713.1"/>
    <property type="molecule type" value="Genomic_DNA"/>
</dbReference>
<evidence type="ECO:0000313" key="4">
    <source>
        <dbReference type="Proteomes" id="UP000192257"/>
    </source>
</evidence>
<feature type="compositionally biased region" description="Low complexity" evidence="2">
    <location>
        <begin position="778"/>
        <end position="787"/>
    </location>
</feature>
<feature type="region of interest" description="Disordered" evidence="2">
    <location>
        <begin position="1"/>
        <end position="35"/>
    </location>
</feature>